<protein>
    <submittedName>
        <fullName evidence="2">Uncharacterized protein</fullName>
    </submittedName>
</protein>
<evidence type="ECO:0000313" key="3">
    <source>
        <dbReference type="Proteomes" id="UP001221898"/>
    </source>
</evidence>
<evidence type="ECO:0000313" key="2">
    <source>
        <dbReference type="EMBL" id="KAJ8371468.1"/>
    </source>
</evidence>
<organism evidence="2 3">
    <name type="scientific">Aldrovandia affinis</name>
    <dbReference type="NCBI Taxonomy" id="143900"/>
    <lineage>
        <taxon>Eukaryota</taxon>
        <taxon>Metazoa</taxon>
        <taxon>Chordata</taxon>
        <taxon>Craniata</taxon>
        <taxon>Vertebrata</taxon>
        <taxon>Euteleostomi</taxon>
        <taxon>Actinopterygii</taxon>
        <taxon>Neopterygii</taxon>
        <taxon>Teleostei</taxon>
        <taxon>Notacanthiformes</taxon>
        <taxon>Halosauridae</taxon>
        <taxon>Aldrovandia</taxon>
    </lineage>
</organism>
<accession>A0AAD7R7Y0</accession>
<gene>
    <name evidence="2" type="ORF">AAFF_G00310400</name>
</gene>
<feature type="compositionally biased region" description="Polar residues" evidence="1">
    <location>
        <begin position="14"/>
        <end position="28"/>
    </location>
</feature>
<proteinExistence type="predicted"/>
<evidence type="ECO:0000256" key="1">
    <source>
        <dbReference type="SAM" id="MobiDB-lite"/>
    </source>
</evidence>
<dbReference type="Proteomes" id="UP001221898">
    <property type="component" value="Unassembled WGS sequence"/>
</dbReference>
<feature type="region of interest" description="Disordered" evidence="1">
    <location>
        <begin position="1"/>
        <end position="58"/>
    </location>
</feature>
<dbReference type="AlphaFoldDB" id="A0AAD7R7Y0"/>
<dbReference type="EMBL" id="JAINUG010000450">
    <property type="protein sequence ID" value="KAJ8371468.1"/>
    <property type="molecule type" value="Genomic_DNA"/>
</dbReference>
<name>A0AAD7R7Y0_9TELE</name>
<comment type="caution">
    <text evidence="2">The sequence shown here is derived from an EMBL/GenBank/DDBJ whole genome shotgun (WGS) entry which is preliminary data.</text>
</comment>
<sequence>MAGGISGPHRRESSGSTSDAWQSLSGSESAGDLHLVAVTQPDSVRGTRSPGRIVGGTATRPEGVFDLTLYGWLVTRSGCFARTSSPPMQRTQGRVSPDHCKRAIKGAQAQAQTEQGISECLPTLILDERRQRE</sequence>
<keyword evidence="3" id="KW-1185">Reference proteome</keyword>
<reference evidence="2" key="1">
    <citation type="journal article" date="2023" name="Science">
        <title>Genome structures resolve the early diversification of teleost fishes.</title>
        <authorList>
            <person name="Parey E."/>
            <person name="Louis A."/>
            <person name="Montfort J."/>
            <person name="Bouchez O."/>
            <person name="Roques C."/>
            <person name="Iampietro C."/>
            <person name="Lluch J."/>
            <person name="Castinel A."/>
            <person name="Donnadieu C."/>
            <person name="Desvignes T."/>
            <person name="Floi Bucao C."/>
            <person name="Jouanno E."/>
            <person name="Wen M."/>
            <person name="Mejri S."/>
            <person name="Dirks R."/>
            <person name="Jansen H."/>
            <person name="Henkel C."/>
            <person name="Chen W.J."/>
            <person name="Zahm M."/>
            <person name="Cabau C."/>
            <person name="Klopp C."/>
            <person name="Thompson A.W."/>
            <person name="Robinson-Rechavi M."/>
            <person name="Braasch I."/>
            <person name="Lecointre G."/>
            <person name="Bobe J."/>
            <person name="Postlethwait J.H."/>
            <person name="Berthelot C."/>
            <person name="Roest Crollius H."/>
            <person name="Guiguen Y."/>
        </authorList>
    </citation>
    <scope>NUCLEOTIDE SEQUENCE</scope>
    <source>
        <strain evidence="2">NC1722</strain>
    </source>
</reference>